<proteinExistence type="predicted"/>
<evidence type="ECO:0000313" key="2">
    <source>
        <dbReference type="Proteomes" id="UP000004621"/>
    </source>
</evidence>
<dbReference type="Gene3D" id="2.180.10.10">
    <property type="entry name" value="RHS repeat-associated core"/>
    <property type="match status" value="1"/>
</dbReference>
<dbReference type="Proteomes" id="UP000004621">
    <property type="component" value="Unassembled WGS sequence"/>
</dbReference>
<gene>
    <name evidence="1" type="ORF">NEISUBOT_04977</name>
</gene>
<accession>A0A9W5MYT6</accession>
<dbReference type="NCBIfam" id="TIGR03696">
    <property type="entry name" value="Rhs_assc_core"/>
    <property type="match status" value="1"/>
</dbReference>
<evidence type="ECO:0000313" key="1">
    <source>
        <dbReference type="EMBL" id="EFC51484.1"/>
    </source>
</evidence>
<dbReference type="InterPro" id="IPR022385">
    <property type="entry name" value="Rhs_assc_core"/>
</dbReference>
<name>A0A9W5MYT6_NEISU</name>
<reference evidence="1 2" key="1">
    <citation type="submission" date="2010-01" db="EMBL/GenBank/DDBJ databases">
        <authorList>
            <person name="Weinstock G."/>
            <person name="Sodergren E."/>
            <person name="Clifton S."/>
            <person name="Fulton L."/>
            <person name="Fulton B."/>
            <person name="Courtney L."/>
            <person name="Fronick C."/>
            <person name="Harrison M."/>
            <person name="Strong C."/>
            <person name="Farmer C."/>
            <person name="Delahaunty K."/>
            <person name="Markovic C."/>
            <person name="Hall O."/>
            <person name="Minx P."/>
            <person name="Tomlinson C."/>
            <person name="Mitreva M."/>
            <person name="Nelson J."/>
            <person name="Hou S."/>
            <person name="Wollam A."/>
            <person name="Pepin K.H."/>
            <person name="Johnson M."/>
            <person name="Bhonagiri V."/>
            <person name="Nash W.E."/>
            <person name="Warren W."/>
            <person name="Chinwalla A."/>
            <person name="Mardis E.R."/>
            <person name="Wilson R.K."/>
        </authorList>
    </citation>
    <scope>NUCLEOTIDE SEQUENCE [LARGE SCALE GENOMIC DNA]</scope>
    <source>
        <strain evidence="1 2">NJ9703</strain>
    </source>
</reference>
<comment type="caution">
    <text evidence="1">The sequence shown here is derived from an EMBL/GenBank/DDBJ whole genome shotgun (WGS) entry which is preliminary data.</text>
</comment>
<dbReference type="EMBL" id="ACEO02000010">
    <property type="protein sequence ID" value="EFC51484.1"/>
    <property type="molecule type" value="Genomic_DNA"/>
</dbReference>
<dbReference type="AlphaFoldDB" id="A0A9W5MYT6"/>
<organism evidence="1 2">
    <name type="scientific">Neisseria subflava NJ9703</name>
    <dbReference type="NCBI Taxonomy" id="546268"/>
    <lineage>
        <taxon>Bacteria</taxon>
        <taxon>Pseudomonadati</taxon>
        <taxon>Pseudomonadota</taxon>
        <taxon>Betaproteobacteria</taxon>
        <taxon>Neisseriales</taxon>
        <taxon>Neisseriaceae</taxon>
        <taxon>Neisseria</taxon>
    </lineage>
</organism>
<sequence length="107" mass="12084">MHYNFFRYYEPDVGRFVNQDPIGLGGGSNFYQFSTNIQNMMDPWGLNAVSISKGALSMIVIDTMTPDPTDAALPKWIAYGGLELPQQVSLHHRRAIHVQENAKKKKT</sequence>
<protein>
    <submittedName>
        <fullName evidence="1">RHS repeat-associated core domain protein</fullName>
    </submittedName>
</protein>